<gene>
    <name evidence="4" type="ORF">NP493_1509g00007</name>
</gene>
<dbReference type="InterPro" id="IPR007110">
    <property type="entry name" value="Ig-like_dom"/>
</dbReference>
<evidence type="ECO:0000313" key="4">
    <source>
        <dbReference type="EMBL" id="KAK2162648.1"/>
    </source>
</evidence>
<evidence type="ECO:0000256" key="1">
    <source>
        <dbReference type="ARBA" id="ARBA00022729"/>
    </source>
</evidence>
<dbReference type="AlphaFoldDB" id="A0AAD9K042"/>
<feature type="domain" description="Ig-like" evidence="3">
    <location>
        <begin position="207"/>
        <end position="311"/>
    </location>
</feature>
<dbReference type="InterPro" id="IPR050958">
    <property type="entry name" value="Cell_Adh-Cytoskel_Orgn"/>
</dbReference>
<name>A0AAD9K042_RIDPI</name>
<dbReference type="SUPFAM" id="SSF48726">
    <property type="entry name" value="Immunoglobulin"/>
    <property type="match status" value="1"/>
</dbReference>
<comment type="caution">
    <text evidence="4">The sequence shown here is derived from an EMBL/GenBank/DDBJ whole genome shotgun (WGS) entry which is preliminary data.</text>
</comment>
<sequence length="319" mass="36329">MLATEGDPRYDTWSLRSGNIRATVLRTPKITRRKFPFRFATIFSEKNGSAVYRIDTIIQARTELSLDVIDGIRWMPPPVSTYVYPPLANVSHKCRALLDTDDDDDAGFTNTLTLHRHRVNRSRHHLVTDTLAQLRTDIDKYRNRTGNYRYAGKRVSLDKGGAKYVLSMKIDNASKINEAAYTCEFIRQLDRTAVSTLLRVNRPSRKPAIEVLPCESNDRHQSTKSGRLVVYLKKGRETCFRCRASGYPSPEVNVVKDGARLVNSSRMHVDHHVNIVDGRLAETTYTIWEPRAKDDGSYQCEAENSLGKAVVRFKIVVLQ</sequence>
<evidence type="ECO:0000256" key="2">
    <source>
        <dbReference type="ARBA" id="ARBA00023157"/>
    </source>
</evidence>
<dbReference type="Proteomes" id="UP001209878">
    <property type="component" value="Unassembled WGS sequence"/>
</dbReference>
<dbReference type="Gene3D" id="2.60.40.10">
    <property type="entry name" value="Immunoglobulins"/>
    <property type="match status" value="1"/>
</dbReference>
<dbReference type="Pfam" id="PF07679">
    <property type="entry name" value="I-set"/>
    <property type="match status" value="1"/>
</dbReference>
<dbReference type="PANTHER" id="PTHR45080">
    <property type="entry name" value="CONTACTIN 5"/>
    <property type="match status" value="1"/>
</dbReference>
<organism evidence="4 5">
    <name type="scientific">Ridgeia piscesae</name>
    <name type="common">Tubeworm</name>
    <dbReference type="NCBI Taxonomy" id="27915"/>
    <lineage>
        <taxon>Eukaryota</taxon>
        <taxon>Metazoa</taxon>
        <taxon>Spiralia</taxon>
        <taxon>Lophotrochozoa</taxon>
        <taxon>Annelida</taxon>
        <taxon>Polychaeta</taxon>
        <taxon>Sedentaria</taxon>
        <taxon>Canalipalpata</taxon>
        <taxon>Sabellida</taxon>
        <taxon>Siboglinidae</taxon>
        <taxon>Ridgeia</taxon>
    </lineage>
</organism>
<dbReference type="GO" id="GO:0008046">
    <property type="term" value="F:axon guidance receptor activity"/>
    <property type="evidence" value="ECO:0007669"/>
    <property type="project" value="TreeGrafter"/>
</dbReference>
<dbReference type="PROSITE" id="PS50835">
    <property type="entry name" value="IG_LIKE"/>
    <property type="match status" value="1"/>
</dbReference>
<dbReference type="GO" id="GO:0030424">
    <property type="term" value="C:axon"/>
    <property type="evidence" value="ECO:0007669"/>
    <property type="project" value="TreeGrafter"/>
</dbReference>
<dbReference type="InterPro" id="IPR013098">
    <property type="entry name" value="Ig_I-set"/>
</dbReference>
<dbReference type="GO" id="GO:0050808">
    <property type="term" value="P:synapse organization"/>
    <property type="evidence" value="ECO:0007669"/>
    <property type="project" value="TreeGrafter"/>
</dbReference>
<keyword evidence="5" id="KW-1185">Reference proteome</keyword>
<keyword evidence="1" id="KW-0732">Signal</keyword>
<dbReference type="GO" id="GO:0005886">
    <property type="term" value="C:plasma membrane"/>
    <property type="evidence" value="ECO:0007669"/>
    <property type="project" value="TreeGrafter"/>
</dbReference>
<protein>
    <recommendedName>
        <fullName evidence="3">Ig-like domain-containing protein</fullName>
    </recommendedName>
</protein>
<dbReference type="GO" id="GO:0007156">
    <property type="term" value="P:homophilic cell adhesion via plasma membrane adhesion molecules"/>
    <property type="evidence" value="ECO:0007669"/>
    <property type="project" value="TreeGrafter"/>
</dbReference>
<dbReference type="EMBL" id="JAODUO010001508">
    <property type="protein sequence ID" value="KAK2162648.1"/>
    <property type="molecule type" value="Genomic_DNA"/>
</dbReference>
<dbReference type="PANTHER" id="PTHR45080:SF8">
    <property type="entry name" value="IG-LIKE DOMAIN-CONTAINING PROTEIN"/>
    <property type="match status" value="1"/>
</dbReference>
<dbReference type="InterPro" id="IPR013783">
    <property type="entry name" value="Ig-like_fold"/>
</dbReference>
<evidence type="ECO:0000313" key="5">
    <source>
        <dbReference type="Proteomes" id="UP001209878"/>
    </source>
</evidence>
<accession>A0AAD9K042</accession>
<evidence type="ECO:0000259" key="3">
    <source>
        <dbReference type="PROSITE" id="PS50835"/>
    </source>
</evidence>
<keyword evidence="2" id="KW-1015">Disulfide bond</keyword>
<reference evidence="4" key="1">
    <citation type="journal article" date="2023" name="Mol. Biol. Evol.">
        <title>Third-Generation Sequencing Reveals the Adaptive Role of the Epigenome in Three Deep-Sea Polychaetes.</title>
        <authorList>
            <person name="Perez M."/>
            <person name="Aroh O."/>
            <person name="Sun Y."/>
            <person name="Lan Y."/>
            <person name="Juniper S.K."/>
            <person name="Young C.R."/>
            <person name="Angers B."/>
            <person name="Qian P.Y."/>
        </authorList>
    </citation>
    <scope>NUCLEOTIDE SEQUENCE</scope>
    <source>
        <strain evidence="4">R07B-5</strain>
    </source>
</reference>
<dbReference type="InterPro" id="IPR036179">
    <property type="entry name" value="Ig-like_dom_sf"/>
</dbReference>
<dbReference type="GO" id="GO:0043025">
    <property type="term" value="C:neuronal cell body"/>
    <property type="evidence" value="ECO:0007669"/>
    <property type="project" value="TreeGrafter"/>
</dbReference>
<proteinExistence type="predicted"/>